<dbReference type="RefSeq" id="WP_203775344.1">
    <property type="nucleotide sequence ID" value="NZ_BAAABO010000011.1"/>
</dbReference>
<dbReference type="Proteomes" id="UP000609879">
    <property type="component" value="Unassembled WGS sequence"/>
</dbReference>
<keyword evidence="2" id="KW-1185">Reference proteome</keyword>
<comment type="caution">
    <text evidence="1">The sequence shown here is derived from an EMBL/GenBank/DDBJ whole genome shotgun (WGS) entry which is preliminary data.</text>
</comment>
<evidence type="ECO:0000313" key="1">
    <source>
        <dbReference type="EMBL" id="GID79328.1"/>
    </source>
</evidence>
<organism evidence="1 2">
    <name type="scientific">Paractinoplanes deccanensis</name>
    <dbReference type="NCBI Taxonomy" id="113561"/>
    <lineage>
        <taxon>Bacteria</taxon>
        <taxon>Bacillati</taxon>
        <taxon>Actinomycetota</taxon>
        <taxon>Actinomycetes</taxon>
        <taxon>Micromonosporales</taxon>
        <taxon>Micromonosporaceae</taxon>
        <taxon>Paractinoplanes</taxon>
    </lineage>
</organism>
<proteinExistence type="predicted"/>
<accession>A0ABQ3YH48</accession>
<evidence type="ECO:0000313" key="2">
    <source>
        <dbReference type="Proteomes" id="UP000609879"/>
    </source>
</evidence>
<name>A0ABQ3YH48_9ACTN</name>
<dbReference type="EMBL" id="BOMI01000165">
    <property type="protein sequence ID" value="GID79328.1"/>
    <property type="molecule type" value="Genomic_DNA"/>
</dbReference>
<protein>
    <submittedName>
        <fullName evidence="1">Uncharacterized protein</fullName>
    </submittedName>
</protein>
<reference evidence="1 2" key="1">
    <citation type="submission" date="2021-01" db="EMBL/GenBank/DDBJ databases">
        <title>Whole genome shotgun sequence of Actinoplanes deccanensis NBRC 13994.</title>
        <authorList>
            <person name="Komaki H."/>
            <person name="Tamura T."/>
        </authorList>
    </citation>
    <scope>NUCLEOTIDE SEQUENCE [LARGE SCALE GENOMIC DNA]</scope>
    <source>
        <strain evidence="1 2">NBRC 13994</strain>
    </source>
</reference>
<sequence>MTDATYQVRVSGVIPEELLEELRDLTVSVEPPETVLHGSLPDQSAVVGLISRIHGLGLRLIEVRRLPPDDVELPADRDDKR</sequence>
<gene>
    <name evidence="1" type="ORF">Ade02nite_79690</name>
</gene>